<evidence type="ECO:0000313" key="14">
    <source>
        <dbReference type="Proteomes" id="UP001168990"/>
    </source>
</evidence>
<dbReference type="PROSITE" id="PS50994">
    <property type="entry name" value="INTEGRASE"/>
    <property type="match status" value="1"/>
</dbReference>
<dbReference type="GO" id="GO:0006310">
    <property type="term" value="P:DNA recombination"/>
    <property type="evidence" value="ECO:0007669"/>
    <property type="project" value="UniProtKB-KW"/>
</dbReference>
<dbReference type="GO" id="GO:0003887">
    <property type="term" value="F:DNA-directed DNA polymerase activity"/>
    <property type="evidence" value="ECO:0007669"/>
    <property type="project" value="UniProtKB-KW"/>
</dbReference>
<evidence type="ECO:0000256" key="5">
    <source>
        <dbReference type="ARBA" id="ARBA00022842"/>
    </source>
</evidence>
<dbReference type="Pfam" id="PF00665">
    <property type="entry name" value="rve"/>
    <property type="match status" value="1"/>
</dbReference>
<evidence type="ECO:0000256" key="9">
    <source>
        <dbReference type="ARBA" id="ARBA00023172"/>
    </source>
</evidence>
<dbReference type="Pfam" id="PF25597">
    <property type="entry name" value="SH3_retrovirus"/>
    <property type="match status" value="1"/>
</dbReference>
<keyword evidence="8" id="KW-0808">Transferase</keyword>
<evidence type="ECO:0000313" key="13">
    <source>
        <dbReference type="EMBL" id="KAK0169778.1"/>
    </source>
</evidence>
<keyword evidence="8" id="KW-0548">Nucleotidyltransferase</keyword>
<dbReference type="Pfam" id="PF07727">
    <property type="entry name" value="RVT_2"/>
    <property type="match status" value="1"/>
</dbReference>
<dbReference type="InterPro" id="IPR025724">
    <property type="entry name" value="GAG-pre-integrase_dom"/>
</dbReference>
<feature type="region of interest" description="Disordered" evidence="11">
    <location>
        <begin position="326"/>
        <end position="365"/>
    </location>
</feature>
<accession>A0AA39KQ48</accession>
<dbReference type="Proteomes" id="UP001168990">
    <property type="component" value="Unassembled WGS sequence"/>
</dbReference>
<dbReference type="InterPro" id="IPR013103">
    <property type="entry name" value="RVT_2"/>
</dbReference>
<dbReference type="InterPro" id="IPR039537">
    <property type="entry name" value="Retrotran_Ty1/copia-like"/>
</dbReference>
<keyword evidence="2" id="KW-0479">Metal-binding</keyword>
<dbReference type="InterPro" id="IPR001584">
    <property type="entry name" value="Integrase_cat-core"/>
</dbReference>
<dbReference type="Pfam" id="PF13976">
    <property type="entry name" value="gag_pre-integrs"/>
    <property type="match status" value="1"/>
</dbReference>
<dbReference type="GO" id="GO:0042575">
    <property type="term" value="C:DNA polymerase complex"/>
    <property type="evidence" value="ECO:0007669"/>
    <property type="project" value="UniProtKB-ARBA"/>
</dbReference>
<organism evidence="13 14">
    <name type="scientific">Microctonus aethiopoides</name>
    <dbReference type="NCBI Taxonomy" id="144406"/>
    <lineage>
        <taxon>Eukaryota</taxon>
        <taxon>Metazoa</taxon>
        <taxon>Ecdysozoa</taxon>
        <taxon>Arthropoda</taxon>
        <taxon>Hexapoda</taxon>
        <taxon>Insecta</taxon>
        <taxon>Pterygota</taxon>
        <taxon>Neoptera</taxon>
        <taxon>Endopterygota</taxon>
        <taxon>Hymenoptera</taxon>
        <taxon>Apocrita</taxon>
        <taxon>Ichneumonoidea</taxon>
        <taxon>Braconidae</taxon>
        <taxon>Euphorinae</taxon>
        <taxon>Microctonus</taxon>
    </lineage>
</organism>
<dbReference type="InterPro" id="IPR057670">
    <property type="entry name" value="SH3_retrovirus"/>
</dbReference>
<dbReference type="InterPro" id="IPR036397">
    <property type="entry name" value="RNaseH_sf"/>
</dbReference>
<evidence type="ECO:0000256" key="4">
    <source>
        <dbReference type="ARBA" id="ARBA00022801"/>
    </source>
</evidence>
<dbReference type="GO" id="GO:0016787">
    <property type="term" value="F:hydrolase activity"/>
    <property type="evidence" value="ECO:0007669"/>
    <property type="project" value="UniProtKB-KW"/>
</dbReference>
<dbReference type="SUPFAM" id="SSF53098">
    <property type="entry name" value="Ribonuclease H-like"/>
    <property type="match status" value="1"/>
</dbReference>
<dbReference type="Gene3D" id="3.30.420.10">
    <property type="entry name" value="Ribonuclease H-like superfamily/Ribonuclease H"/>
    <property type="match status" value="1"/>
</dbReference>
<keyword evidence="9" id="KW-0233">DNA recombination</keyword>
<keyword evidence="1" id="KW-0540">Nuclease</keyword>
<keyword evidence="10" id="KW-0511">Multifunctional enzyme</keyword>
<dbReference type="SUPFAM" id="SSF56672">
    <property type="entry name" value="DNA/RNA polymerases"/>
    <property type="match status" value="1"/>
</dbReference>
<dbReference type="InterPro" id="IPR043502">
    <property type="entry name" value="DNA/RNA_pol_sf"/>
</dbReference>
<dbReference type="EMBL" id="JAQQBS010000004">
    <property type="protein sequence ID" value="KAK0169778.1"/>
    <property type="molecule type" value="Genomic_DNA"/>
</dbReference>
<dbReference type="GO" id="GO:0015074">
    <property type="term" value="P:DNA integration"/>
    <property type="evidence" value="ECO:0007669"/>
    <property type="project" value="UniProtKB-KW"/>
</dbReference>
<dbReference type="PANTHER" id="PTHR42648:SF11">
    <property type="entry name" value="TRANSPOSON TY4-P GAG-POL POLYPROTEIN"/>
    <property type="match status" value="1"/>
</dbReference>
<keyword evidence="7" id="KW-0695">RNA-directed DNA polymerase</keyword>
<dbReference type="AlphaFoldDB" id="A0AA39KQ48"/>
<dbReference type="GO" id="GO:0004519">
    <property type="term" value="F:endonuclease activity"/>
    <property type="evidence" value="ECO:0007669"/>
    <property type="project" value="UniProtKB-KW"/>
</dbReference>
<dbReference type="InterPro" id="IPR012337">
    <property type="entry name" value="RNaseH-like_sf"/>
</dbReference>
<evidence type="ECO:0000256" key="2">
    <source>
        <dbReference type="ARBA" id="ARBA00022723"/>
    </source>
</evidence>
<keyword evidence="3" id="KW-0255">Endonuclease</keyword>
<evidence type="ECO:0000256" key="11">
    <source>
        <dbReference type="SAM" id="MobiDB-lite"/>
    </source>
</evidence>
<evidence type="ECO:0000259" key="12">
    <source>
        <dbReference type="PROSITE" id="PS50994"/>
    </source>
</evidence>
<keyword evidence="14" id="KW-1185">Reference proteome</keyword>
<dbReference type="GO" id="GO:0003676">
    <property type="term" value="F:nucleic acid binding"/>
    <property type="evidence" value="ECO:0007669"/>
    <property type="project" value="InterPro"/>
</dbReference>
<dbReference type="GO" id="GO:0003964">
    <property type="term" value="F:RNA-directed DNA polymerase activity"/>
    <property type="evidence" value="ECO:0007669"/>
    <property type="project" value="UniProtKB-KW"/>
</dbReference>
<proteinExistence type="predicted"/>
<evidence type="ECO:0000256" key="1">
    <source>
        <dbReference type="ARBA" id="ARBA00022722"/>
    </source>
</evidence>
<evidence type="ECO:0000256" key="10">
    <source>
        <dbReference type="ARBA" id="ARBA00023268"/>
    </source>
</evidence>
<dbReference type="PANTHER" id="PTHR42648">
    <property type="entry name" value="TRANSPOSASE, PUTATIVE-RELATED"/>
    <property type="match status" value="1"/>
</dbReference>
<gene>
    <name evidence="13" type="ORF">PV328_010419</name>
</gene>
<evidence type="ECO:0000256" key="8">
    <source>
        <dbReference type="ARBA" id="ARBA00022932"/>
    </source>
</evidence>
<keyword evidence="5" id="KW-0460">Magnesium</keyword>
<evidence type="ECO:0000256" key="7">
    <source>
        <dbReference type="ARBA" id="ARBA00022918"/>
    </source>
</evidence>
<keyword evidence="4" id="KW-0378">Hydrolase</keyword>
<name>A0AA39KQ48_9HYME</name>
<comment type="caution">
    <text evidence="13">The sequence shown here is derived from an EMBL/GenBank/DDBJ whole genome shotgun (WGS) entry which is preliminary data.</text>
</comment>
<feature type="domain" description="Integrase catalytic" evidence="12">
    <location>
        <begin position="71"/>
        <end position="248"/>
    </location>
</feature>
<sequence>MTSYLENDHEVNLTIKRDKKKMTLKEKWHRKLGHVNFNYLNTMCKNDVLIGLPKEIESDYFKCATCIENKMHNIPFDNSRKRAKEILEIVHTDLNGPHSEGYKGEKYFLTFIDDYSKVAKVYSIKSKEEVYDKFVEYINLVENKTGEKIKKLRCDNGTEYLNKNMYRLFKEKGIELEPCPPYVHELNGTAERYNRTIMDSARCLLAEAKLEKKHWPEVVCAAAYLKNRTIANTIERNKSPYEIFFNEKPDTKYLKIYGSKVFVRVPESKRKSKWDRKADLGTLVGYDVTGYRVLIGNRVIVARHVDVVEEDVKCIGLNEEFETENSDENLNKFVDENSPLPTMSLESSREGETEDNETEPELRKSERNIKRPVRFDNNYVYHGYIYVNYCNADSPVNFKEAIESNESSFWKNAMNKEMNSLEKNQTWQLVTKPKNEKVLDLKWIYTKKSENVYKARIVVRGFQQTDVLEDIYSPVAKTQTLKVLLSYCCQNGLLIEQMDVETAFLNGNVKSKVLVKQPEGYDDGTDRVCLLNKALYGLRESPRAWYECLDDYLSKLGFVRSEHDYCLYMLKGKDETIYLIIFVDDLLICCKNRKNLDSIKSLLKERFQMKDLGKISTYLGINIEYDETKHEMLVDQEKYIESLAKKYQIEEAKLYKTPMEQNLKLEPAEELNGNLRYRNLIGALLYISSGTRLDISYSVNYLSRFQNCFNETHYKYALRVLKYLYLTKELKLRFKRNDNVDILECYVDADWAGDCIDRKSTTGYLVKLYGNVIYWKSRKQGSVTKSSTAAEYVALSEAVSEILLIKDLLNDFNVKIEKPVKIYEDNSGAVSIAKYGNLTKNSKYIEVHYHFINENYVNGIIDIVKVSSEKNLADILTKALGRVKFENLRELLNLI</sequence>
<evidence type="ECO:0000256" key="3">
    <source>
        <dbReference type="ARBA" id="ARBA00022759"/>
    </source>
</evidence>
<protein>
    <recommendedName>
        <fullName evidence="12">Integrase catalytic domain-containing protein</fullName>
    </recommendedName>
</protein>
<reference evidence="13" key="2">
    <citation type="submission" date="2023-03" db="EMBL/GenBank/DDBJ databases">
        <authorList>
            <person name="Inwood S.N."/>
            <person name="Skelly J.G."/>
            <person name="Guhlin J."/>
            <person name="Harrop T.W.R."/>
            <person name="Goldson S.G."/>
            <person name="Dearden P.K."/>
        </authorList>
    </citation>
    <scope>NUCLEOTIDE SEQUENCE</scope>
    <source>
        <strain evidence="13">Irish</strain>
        <tissue evidence="13">Whole body</tissue>
    </source>
</reference>
<dbReference type="CDD" id="cd09272">
    <property type="entry name" value="RNase_HI_RT_Ty1"/>
    <property type="match status" value="1"/>
</dbReference>
<evidence type="ECO:0000256" key="6">
    <source>
        <dbReference type="ARBA" id="ARBA00022908"/>
    </source>
</evidence>
<keyword evidence="8" id="KW-0239">DNA-directed DNA polymerase</keyword>
<reference evidence="13" key="1">
    <citation type="journal article" date="2023" name="bioRxiv">
        <title>Scaffold-level genome assemblies of two parasitoid biocontrol wasps reveal the parthenogenesis mechanism and an associated novel virus.</title>
        <authorList>
            <person name="Inwood S."/>
            <person name="Skelly J."/>
            <person name="Guhlin J."/>
            <person name="Harrop T."/>
            <person name="Goldson S."/>
            <person name="Dearden P."/>
        </authorList>
    </citation>
    <scope>NUCLEOTIDE SEQUENCE</scope>
    <source>
        <strain evidence="13">Irish</strain>
        <tissue evidence="13">Whole body</tissue>
    </source>
</reference>
<keyword evidence="6" id="KW-0229">DNA integration</keyword>
<dbReference type="GO" id="GO:0046872">
    <property type="term" value="F:metal ion binding"/>
    <property type="evidence" value="ECO:0007669"/>
    <property type="project" value="UniProtKB-KW"/>
</dbReference>